<keyword evidence="2 10" id="KW-0444">Lipid biosynthesis</keyword>
<protein>
    <recommendedName>
        <fullName evidence="10">Elongation of very long chain fatty acids protein</fullName>
        <ecNumber evidence="10">2.3.1.199</ecNumber>
    </recommendedName>
    <alternativeName>
        <fullName evidence="10">Very-long-chain 3-oxoacyl-CoA synthase</fullName>
    </alternativeName>
</protein>
<dbReference type="GO" id="GO:0019367">
    <property type="term" value="P:fatty acid elongation, saturated fatty acid"/>
    <property type="evidence" value="ECO:0007669"/>
    <property type="project" value="TreeGrafter"/>
</dbReference>
<evidence type="ECO:0000256" key="10">
    <source>
        <dbReference type="RuleBase" id="RU361115"/>
    </source>
</evidence>
<evidence type="ECO:0000256" key="4">
    <source>
        <dbReference type="ARBA" id="ARBA00022692"/>
    </source>
</evidence>
<dbReference type="OrthoDB" id="434092at2759"/>
<evidence type="ECO:0000256" key="9">
    <source>
        <dbReference type="ARBA" id="ARBA00023160"/>
    </source>
</evidence>
<comment type="catalytic activity">
    <reaction evidence="10">
        <text>a very-long-chain acyl-CoA + malonyl-CoA + H(+) = a very-long-chain 3-oxoacyl-CoA + CO2 + CoA</text>
        <dbReference type="Rhea" id="RHEA:32727"/>
        <dbReference type="ChEBI" id="CHEBI:15378"/>
        <dbReference type="ChEBI" id="CHEBI:16526"/>
        <dbReference type="ChEBI" id="CHEBI:57287"/>
        <dbReference type="ChEBI" id="CHEBI:57384"/>
        <dbReference type="ChEBI" id="CHEBI:90725"/>
        <dbReference type="ChEBI" id="CHEBI:90736"/>
        <dbReference type="EC" id="2.3.1.199"/>
    </reaction>
</comment>
<reference evidence="11 12" key="1">
    <citation type="submission" date="2014-07" db="EMBL/GenBank/DDBJ databases">
        <title>Genomic and transcriptomic analysis on Apis cerana provide comprehensive insights into honey bee biology.</title>
        <authorList>
            <person name="Diao Q."/>
            <person name="Sun L."/>
            <person name="Zheng H."/>
            <person name="Zheng H."/>
            <person name="Xu S."/>
            <person name="Wang S."/>
            <person name="Zeng Z."/>
            <person name="Hu F."/>
            <person name="Su S."/>
            <person name="Wu J."/>
        </authorList>
    </citation>
    <scope>NUCLEOTIDE SEQUENCE [LARGE SCALE GENOMIC DNA]</scope>
    <source>
        <tissue evidence="11">Pupae without intestine</tissue>
    </source>
</reference>
<keyword evidence="5 10" id="KW-0276">Fatty acid metabolism</keyword>
<feature type="transmembrane region" description="Helical" evidence="10">
    <location>
        <begin position="193"/>
        <end position="211"/>
    </location>
</feature>
<feature type="transmembrane region" description="Helical" evidence="10">
    <location>
        <begin position="251"/>
        <end position="272"/>
    </location>
</feature>
<evidence type="ECO:0000256" key="6">
    <source>
        <dbReference type="ARBA" id="ARBA00022989"/>
    </source>
</evidence>
<evidence type="ECO:0000256" key="5">
    <source>
        <dbReference type="ARBA" id="ARBA00022832"/>
    </source>
</evidence>
<feature type="transmembrane region" description="Helical" evidence="10">
    <location>
        <begin position="158"/>
        <end position="181"/>
    </location>
</feature>
<dbReference type="GO" id="GO:0034626">
    <property type="term" value="P:fatty acid elongation, polyunsaturated fatty acid"/>
    <property type="evidence" value="ECO:0007669"/>
    <property type="project" value="TreeGrafter"/>
</dbReference>
<dbReference type="PANTHER" id="PTHR11157">
    <property type="entry name" value="FATTY ACID ACYL TRANSFERASE-RELATED"/>
    <property type="match status" value="1"/>
</dbReference>
<dbReference type="GO" id="GO:0009922">
    <property type="term" value="F:fatty acid elongase activity"/>
    <property type="evidence" value="ECO:0007669"/>
    <property type="project" value="UniProtKB-EC"/>
</dbReference>
<keyword evidence="12" id="KW-1185">Reference proteome</keyword>
<comment type="caution">
    <text evidence="10">Lacks conserved residue(s) required for the propagation of feature annotation.</text>
</comment>
<organism evidence="11 12">
    <name type="scientific">Apis cerana cerana</name>
    <name type="common">Oriental honeybee</name>
    <dbReference type="NCBI Taxonomy" id="94128"/>
    <lineage>
        <taxon>Eukaryota</taxon>
        <taxon>Metazoa</taxon>
        <taxon>Ecdysozoa</taxon>
        <taxon>Arthropoda</taxon>
        <taxon>Hexapoda</taxon>
        <taxon>Insecta</taxon>
        <taxon>Pterygota</taxon>
        <taxon>Neoptera</taxon>
        <taxon>Endopterygota</taxon>
        <taxon>Hymenoptera</taxon>
        <taxon>Apocrita</taxon>
        <taxon>Aculeata</taxon>
        <taxon>Apoidea</taxon>
        <taxon>Anthophila</taxon>
        <taxon>Apidae</taxon>
        <taxon>Apis</taxon>
    </lineage>
</organism>
<dbReference type="GO" id="GO:0034625">
    <property type="term" value="P:fatty acid elongation, monounsaturated fatty acid"/>
    <property type="evidence" value="ECO:0007669"/>
    <property type="project" value="TreeGrafter"/>
</dbReference>
<evidence type="ECO:0000313" key="11">
    <source>
        <dbReference type="EMBL" id="PBC32087.1"/>
    </source>
</evidence>
<evidence type="ECO:0000256" key="3">
    <source>
        <dbReference type="ARBA" id="ARBA00022679"/>
    </source>
</evidence>
<evidence type="ECO:0000256" key="7">
    <source>
        <dbReference type="ARBA" id="ARBA00023098"/>
    </source>
</evidence>
<dbReference type="GO" id="GO:0030148">
    <property type="term" value="P:sphingolipid biosynthetic process"/>
    <property type="evidence" value="ECO:0007669"/>
    <property type="project" value="TreeGrafter"/>
</dbReference>
<dbReference type="AlphaFoldDB" id="A0A2A3EK37"/>
<comment type="subcellular location">
    <subcellularLocation>
        <location evidence="1">Membrane</location>
        <topology evidence="1">Multi-pass membrane protein</topology>
    </subcellularLocation>
</comment>
<dbReference type="EC" id="2.3.1.199" evidence="10"/>
<name>A0A2A3EK37_APICC</name>
<feature type="transmembrane region" description="Helical" evidence="10">
    <location>
        <begin position="217"/>
        <end position="239"/>
    </location>
</feature>
<dbReference type="STRING" id="94128.A0A2A3EK37"/>
<feature type="transmembrane region" description="Helical" evidence="10">
    <location>
        <begin position="113"/>
        <end position="138"/>
    </location>
</feature>
<dbReference type="InterPro" id="IPR002076">
    <property type="entry name" value="ELO_fam"/>
</dbReference>
<dbReference type="Pfam" id="PF01151">
    <property type="entry name" value="ELO"/>
    <property type="match status" value="1"/>
</dbReference>
<gene>
    <name evidence="11" type="ORF">APICC_09698</name>
</gene>
<dbReference type="Proteomes" id="UP000242457">
    <property type="component" value="Unassembled WGS sequence"/>
</dbReference>
<keyword evidence="6 10" id="KW-1133">Transmembrane helix</keyword>
<feature type="transmembrane region" description="Helical" evidence="10">
    <location>
        <begin position="73"/>
        <end position="92"/>
    </location>
</feature>
<keyword evidence="4 10" id="KW-0812">Transmembrane</keyword>
<keyword evidence="9 10" id="KW-0275">Fatty acid biosynthesis</keyword>
<evidence type="ECO:0000256" key="2">
    <source>
        <dbReference type="ARBA" id="ARBA00022516"/>
    </source>
</evidence>
<dbReference type="GO" id="GO:0005789">
    <property type="term" value="C:endoplasmic reticulum membrane"/>
    <property type="evidence" value="ECO:0007669"/>
    <property type="project" value="TreeGrafter"/>
</dbReference>
<keyword evidence="3 10" id="KW-0808">Transferase</keyword>
<feature type="transmembrane region" description="Helical" evidence="10">
    <location>
        <begin position="29"/>
        <end position="49"/>
    </location>
</feature>
<dbReference type="EMBL" id="KZ288222">
    <property type="protein sequence ID" value="PBC32087.1"/>
    <property type="molecule type" value="Genomic_DNA"/>
</dbReference>
<proteinExistence type="inferred from homology"/>
<keyword evidence="8 10" id="KW-0472">Membrane</keyword>
<dbReference type="GO" id="GO:0042761">
    <property type="term" value="P:very long-chain fatty acid biosynthetic process"/>
    <property type="evidence" value="ECO:0007669"/>
    <property type="project" value="TreeGrafter"/>
</dbReference>
<accession>A0A2A3EK37</accession>
<evidence type="ECO:0000256" key="8">
    <source>
        <dbReference type="ARBA" id="ARBA00023136"/>
    </source>
</evidence>
<evidence type="ECO:0000313" key="12">
    <source>
        <dbReference type="Proteomes" id="UP000242457"/>
    </source>
</evidence>
<evidence type="ECO:0000256" key="1">
    <source>
        <dbReference type="ARBA" id="ARBA00004141"/>
    </source>
</evidence>
<keyword evidence="7 10" id="KW-0443">Lipid metabolism</keyword>
<sequence length="326" mass="38762">MLIEAYLLCYKQIKFVRNATMARVAEKRIISTIFVSLHLIQTFSCYYSRTMSGIMELYKDIMENKSHPITKDWFLISGPGPVTMIIVSYLYFSLSAGPRYMKDKKPYELRIPMIVYNFIQVLFSIYIFYEGLMAGWLYDYNYYCQPVDYTDNPLSRRMANAVHFYFTCKLIELLDTVFFVLRKKNRQISSLHVYHHALMPICGWIGCRFLPNGHGTLLGVINAFIHIIMYMYYMLASIGPHMNKYLWWKKYLTSLQLIQFCIIFVHTFQIFFNGCNYPVFLTFLLNFNSLVFIYLFGSFYIENYIKNKEQKKNKTEKITKTANKME</sequence>
<dbReference type="PANTHER" id="PTHR11157:SF28">
    <property type="entry name" value="ELONGATION OF VERY LONG CHAIN FATTY ACIDS PROTEIN"/>
    <property type="match status" value="1"/>
</dbReference>
<feature type="transmembrane region" description="Helical" evidence="10">
    <location>
        <begin position="278"/>
        <end position="301"/>
    </location>
</feature>
<comment type="similarity">
    <text evidence="10">Belongs to the ELO family.</text>
</comment>